<dbReference type="PANTHER" id="PTHR36010">
    <property type="entry name" value="CYTOCHROME C BIOGENESIS CCMF C-TERMINAL-LIKE MITOCHONDRIAL PROTEIN-RELATED"/>
    <property type="match status" value="1"/>
</dbReference>
<reference evidence="3" key="2">
    <citation type="submission" date="2015-06" db="UniProtKB">
        <authorList>
            <consortium name="EnsemblPlants"/>
        </authorList>
    </citation>
    <scope>IDENTIFICATION</scope>
    <source>
        <strain evidence="3">cv. Heinz 1706</strain>
    </source>
</reference>
<reference evidence="3" key="1">
    <citation type="journal article" date="2012" name="Nature">
        <title>The tomato genome sequence provides insights into fleshy fruit evolution.</title>
        <authorList>
            <consortium name="Tomato Genome Consortium"/>
        </authorList>
    </citation>
    <scope>NUCLEOTIDE SEQUENCE [LARGE SCALE GENOMIC DNA]</scope>
    <source>
        <strain evidence="3">cv. Heinz 1706</strain>
    </source>
</reference>
<dbReference type="HOGENOM" id="CLU_064589_0_0_1"/>
<evidence type="ECO:0000256" key="2">
    <source>
        <dbReference type="SAM" id="SignalP"/>
    </source>
</evidence>
<feature type="compositionally biased region" description="Basic and acidic residues" evidence="1">
    <location>
        <begin position="276"/>
        <end position="288"/>
    </location>
</feature>
<dbReference type="EnsemblPlants" id="Solyc11g039360.1.1">
    <property type="protein sequence ID" value="Solyc11g039360.1.1"/>
    <property type="gene ID" value="Solyc11g039360.1"/>
</dbReference>
<dbReference type="PaxDb" id="4081-Solyc11g039360.1.1"/>
<organism evidence="3">
    <name type="scientific">Solanum lycopersicum</name>
    <name type="common">Tomato</name>
    <name type="synonym">Lycopersicon esculentum</name>
    <dbReference type="NCBI Taxonomy" id="4081"/>
    <lineage>
        <taxon>Eukaryota</taxon>
        <taxon>Viridiplantae</taxon>
        <taxon>Streptophyta</taxon>
        <taxon>Embryophyta</taxon>
        <taxon>Tracheophyta</taxon>
        <taxon>Spermatophyta</taxon>
        <taxon>Magnoliopsida</taxon>
        <taxon>eudicotyledons</taxon>
        <taxon>Gunneridae</taxon>
        <taxon>Pentapetalae</taxon>
        <taxon>asterids</taxon>
        <taxon>lamiids</taxon>
        <taxon>Solanales</taxon>
        <taxon>Solanaceae</taxon>
        <taxon>Solanoideae</taxon>
        <taxon>Solaneae</taxon>
        <taxon>Solanum</taxon>
        <taxon>Solanum subgen. Lycopersicon</taxon>
    </lineage>
</organism>
<feature type="chain" id="PRO_5003874755" description="Cytochrome c biogenesis FC" evidence="2">
    <location>
        <begin position="22"/>
        <end position="344"/>
    </location>
</feature>
<sequence>MVQLHNFFFFITSVVVPRGTASPVLLKWFVSRDVPTGNSYAPRTEQKGRLLVRASRPILLPDIIGRSSSQTRARDALFRFVPVLHFLLLESKGDFSYFESFCGVLRLLFFRTFFFLPRDRSAKPERARRRKGQTLRPNGNEKRRNEKMRCLGHPHLERRVEGFGPVAFAVPPSSGGPCVEGAPPEIGLEALTLPTSRELMAVGHDYYQKAPMKMNISHGGVCIFMLGVLLSCEPAAYVRPVAHASYLFRAGSVNSDSIRMLSHSKSRISSSPHVLGTEESHVDRPEHSPALRSPLELELGLLDALLLSSELNYFGSDAFDQMEGWMPAFSDFVRSFLLYLFAMA</sequence>
<protein>
    <recommendedName>
        <fullName evidence="5">Cytochrome c biogenesis FC</fullName>
    </recommendedName>
</protein>
<dbReference type="Gramene" id="Solyc11g039360.1.1">
    <property type="protein sequence ID" value="Solyc11g039360.1.1"/>
    <property type="gene ID" value="Solyc11g039360.1"/>
</dbReference>
<proteinExistence type="predicted"/>
<feature type="region of interest" description="Disordered" evidence="1">
    <location>
        <begin position="269"/>
        <end position="288"/>
    </location>
</feature>
<evidence type="ECO:0000313" key="4">
    <source>
        <dbReference type="Proteomes" id="UP000004994"/>
    </source>
</evidence>
<feature type="signal peptide" evidence="2">
    <location>
        <begin position="1"/>
        <end position="21"/>
    </location>
</feature>
<dbReference type="AlphaFoldDB" id="K4D7R6"/>
<dbReference type="Proteomes" id="UP000004994">
    <property type="component" value="Chromosome 11"/>
</dbReference>
<keyword evidence="4" id="KW-1185">Reference proteome</keyword>
<dbReference type="GO" id="GO:0017004">
    <property type="term" value="P:cytochrome complex assembly"/>
    <property type="evidence" value="ECO:0007669"/>
    <property type="project" value="InterPro"/>
</dbReference>
<dbReference type="InterPro" id="IPR044955">
    <property type="entry name" value="CCMFC"/>
</dbReference>
<evidence type="ECO:0000313" key="3">
    <source>
        <dbReference type="EnsemblPlants" id="Solyc11g039360.1.1"/>
    </source>
</evidence>
<dbReference type="PhylomeDB" id="K4D7R6"/>
<evidence type="ECO:0008006" key="5">
    <source>
        <dbReference type="Google" id="ProtNLM"/>
    </source>
</evidence>
<feature type="region of interest" description="Disordered" evidence="1">
    <location>
        <begin position="124"/>
        <end position="146"/>
    </location>
</feature>
<dbReference type="PANTHER" id="PTHR36010:SF1">
    <property type="entry name" value="CYTOCHROME C BIOGENESIS CCMF C-TERMINAL-LIKE MITOCHONDRIAL PROTEIN-RELATED"/>
    <property type="match status" value="1"/>
</dbReference>
<name>K4D7R6_SOLLC</name>
<evidence type="ECO:0000256" key="1">
    <source>
        <dbReference type="SAM" id="MobiDB-lite"/>
    </source>
</evidence>
<dbReference type="InParanoid" id="K4D7R6"/>
<keyword evidence="2" id="KW-0732">Signal</keyword>
<accession>K4D7R6</accession>
<dbReference type="eggNOG" id="KOG0017">
    <property type="taxonomic scope" value="Eukaryota"/>
</dbReference>
<dbReference type="OMA" id="KMRCPRH"/>